<name>A0AAN8NUL5_POLSC</name>
<dbReference type="AlphaFoldDB" id="A0AAN8NUL5"/>
<organism evidence="1 2">
    <name type="scientific">Polyplax serrata</name>
    <name type="common">Common mouse louse</name>
    <dbReference type="NCBI Taxonomy" id="468196"/>
    <lineage>
        <taxon>Eukaryota</taxon>
        <taxon>Metazoa</taxon>
        <taxon>Ecdysozoa</taxon>
        <taxon>Arthropoda</taxon>
        <taxon>Hexapoda</taxon>
        <taxon>Insecta</taxon>
        <taxon>Pterygota</taxon>
        <taxon>Neoptera</taxon>
        <taxon>Paraneoptera</taxon>
        <taxon>Psocodea</taxon>
        <taxon>Troctomorpha</taxon>
        <taxon>Phthiraptera</taxon>
        <taxon>Anoplura</taxon>
        <taxon>Polyplacidae</taxon>
        <taxon>Polyplax</taxon>
    </lineage>
</organism>
<comment type="caution">
    <text evidence="1">The sequence shown here is derived from an EMBL/GenBank/DDBJ whole genome shotgun (WGS) entry which is preliminary data.</text>
</comment>
<reference evidence="1 2" key="1">
    <citation type="submission" date="2023-10" db="EMBL/GenBank/DDBJ databases">
        <title>Genomes of two closely related lineages of the louse Polyplax serrata with different host specificities.</title>
        <authorList>
            <person name="Martinu J."/>
            <person name="Tarabai H."/>
            <person name="Stefka J."/>
            <person name="Hypsa V."/>
        </authorList>
    </citation>
    <scope>NUCLEOTIDE SEQUENCE [LARGE SCALE GENOMIC DNA]</scope>
    <source>
        <strain evidence="1">HR10_N</strain>
    </source>
</reference>
<accession>A0AAN8NUL5</accession>
<dbReference type="Proteomes" id="UP001372834">
    <property type="component" value="Unassembled WGS sequence"/>
</dbReference>
<proteinExistence type="predicted"/>
<protein>
    <submittedName>
        <fullName evidence="1">Uncharacterized protein</fullName>
    </submittedName>
</protein>
<sequence length="154" mass="17181">MKRIFRGPLPNIDFLSFKSASWAPGSHFFFPLLVAVLGSCSLPDGLSLAVSLSKNFIPDLIKPLSRSLISDGDIQTFAGTTGRSPGKTQMAELNLEEETERRLDALHKQQDKEYALGPTCCLCTQRYTERCSLLIKLDALHQAYCSRNETTKQR</sequence>
<evidence type="ECO:0000313" key="2">
    <source>
        <dbReference type="Proteomes" id="UP001372834"/>
    </source>
</evidence>
<dbReference type="EMBL" id="JAWJWE010000036">
    <property type="protein sequence ID" value="KAK6628605.1"/>
    <property type="molecule type" value="Genomic_DNA"/>
</dbReference>
<gene>
    <name evidence="1" type="ORF">RUM43_002420</name>
</gene>
<evidence type="ECO:0000313" key="1">
    <source>
        <dbReference type="EMBL" id="KAK6628605.1"/>
    </source>
</evidence>